<dbReference type="InterPro" id="IPR039420">
    <property type="entry name" value="WalR-like"/>
</dbReference>
<dbReference type="SMART" id="SM00421">
    <property type="entry name" value="HTH_LUXR"/>
    <property type="match status" value="1"/>
</dbReference>
<dbReference type="InterPro" id="IPR058245">
    <property type="entry name" value="NreC/VraR/RcsB-like_REC"/>
</dbReference>
<name>A0A849AEX4_9ACTN</name>
<reference evidence="8 9" key="1">
    <citation type="submission" date="2020-05" db="EMBL/GenBank/DDBJ databases">
        <title>Nakamurella sp. DB0629 isolated from air conditioner.</title>
        <authorList>
            <person name="Kim D.H."/>
            <person name="Kim D.-U."/>
        </authorList>
    </citation>
    <scope>NUCLEOTIDE SEQUENCE [LARGE SCALE GENOMIC DNA]</scope>
    <source>
        <strain evidence="8 9">DB0629</strain>
    </source>
</reference>
<dbReference type="InterPro" id="IPR016032">
    <property type="entry name" value="Sig_transdc_resp-reg_C-effctor"/>
</dbReference>
<keyword evidence="3" id="KW-0238">DNA-binding</keyword>
<dbReference type="Pfam" id="PF00196">
    <property type="entry name" value="GerE"/>
    <property type="match status" value="1"/>
</dbReference>
<keyword evidence="4" id="KW-0804">Transcription</keyword>
<protein>
    <submittedName>
        <fullName evidence="8">Response regulator transcription factor</fullName>
    </submittedName>
</protein>
<dbReference type="Pfam" id="PF00072">
    <property type="entry name" value="Response_reg"/>
    <property type="match status" value="1"/>
</dbReference>
<dbReference type="SMART" id="SM00448">
    <property type="entry name" value="REC"/>
    <property type="match status" value="1"/>
</dbReference>
<dbReference type="CDD" id="cd06170">
    <property type="entry name" value="LuxR_C_like"/>
    <property type="match status" value="1"/>
</dbReference>
<gene>
    <name evidence="8" type="ORF">HKD39_15145</name>
</gene>
<evidence type="ECO:0000256" key="2">
    <source>
        <dbReference type="ARBA" id="ARBA00023015"/>
    </source>
</evidence>
<dbReference type="InterPro" id="IPR011006">
    <property type="entry name" value="CheY-like_superfamily"/>
</dbReference>
<dbReference type="Gene3D" id="3.40.50.2300">
    <property type="match status" value="1"/>
</dbReference>
<dbReference type="GO" id="GO:0000160">
    <property type="term" value="P:phosphorelay signal transduction system"/>
    <property type="evidence" value="ECO:0007669"/>
    <property type="project" value="InterPro"/>
</dbReference>
<evidence type="ECO:0000256" key="4">
    <source>
        <dbReference type="ARBA" id="ARBA00023163"/>
    </source>
</evidence>
<dbReference type="Proteomes" id="UP000562984">
    <property type="component" value="Unassembled WGS sequence"/>
</dbReference>
<feature type="modified residue" description="4-aspartylphosphate" evidence="5">
    <location>
        <position position="52"/>
    </location>
</feature>
<evidence type="ECO:0000259" key="7">
    <source>
        <dbReference type="PROSITE" id="PS50110"/>
    </source>
</evidence>
<dbReference type="PROSITE" id="PS50043">
    <property type="entry name" value="HTH_LUXR_2"/>
    <property type="match status" value="1"/>
</dbReference>
<dbReference type="PRINTS" id="PR00038">
    <property type="entry name" value="HTHLUXR"/>
</dbReference>
<accession>A0A849AEX4</accession>
<sequence>MRIVLADDSLLLREGLERLLIESGHQVVAAVGDGPSFVRAVLVERPDVSIVDVRMPPSHSDEGMRAAVEVRESWPTAPILVLSQYVELSYADELLATGGGAVGYLLKDRVSDIDDFVDSVARVAGGGTVLDPQVVAQVMGARRRNDPVESLTPREKEVLTLMAEGRSNAAIAEAMVVTEGAIAKHIQRIFGKLGLEPDDSDNRRVLAVLAYLRN</sequence>
<organism evidence="8 9">
    <name type="scientific">Nakamurella aerolata</name>
    <dbReference type="NCBI Taxonomy" id="1656892"/>
    <lineage>
        <taxon>Bacteria</taxon>
        <taxon>Bacillati</taxon>
        <taxon>Actinomycetota</taxon>
        <taxon>Actinomycetes</taxon>
        <taxon>Nakamurellales</taxon>
        <taxon>Nakamurellaceae</taxon>
        <taxon>Nakamurella</taxon>
    </lineage>
</organism>
<dbReference type="PANTHER" id="PTHR43214:SF24">
    <property type="entry name" value="TRANSCRIPTIONAL REGULATORY PROTEIN NARL-RELATED"/>
    <property type="match status" value="1"/>
</dbReference>
<keyword evidence="1 5" id="KW-0597">Phosphoprotein</keyword>
<evidence type="ECO:0000259" key="6">
    <source>
        <dbReference type="PROSITE" id="PS50043"/>
    </source>
</evidence>
<evidence type="ECO:0000256" key="5">
    <source>
        <dbReference type="PROSITE-ProRule" id="PRU00169"/>
    </source>
</evidence>
<dbReference type="PROSITE" id="PS50110">
    <property type="entry name" value="RESPONSE_REGULATORY"/>
    <property type="match status" value="1"/>
</dbReference>
<evidence type="ECO:0000313" key="8">
    <source>
        <dbReference type="EMBL" id="NNG37020.1"/>
    </source>
</evidence>
<dbReference type="PANTHER" id="PTHR43214">
    <property type="entry name" value="TWO-COMPONENT RESPONSE REGULATOR"/>
    <property type="match status" value="1"/>
</dbReference>
<dbReference type="RefSeq" id="WP_171200716.1">
    <property type="nucleotide sequence ID" value="NZ_JABEND010000009.1"/>
</dbReference>
<proteinExistence type="predicted"/>
<dbReference type="EMBL" id="JABEND010000009">
    <property type="protein sequence ID" value="NNG37020.1"/>
    <property type="molecule type" value="Genomic_DNA"/>
</dbReference>
<keyword evidence="9" id="KW-1185">Reference proteome</keyword>
<dbReference type="InterPro" id="IPR000792">
    <property type="entry name" value="Tscrpt_reg_LuxR_C"/>
</dbReference>
<dbReference type="SUPFAM" id="SSF52172">
    <property type="entry name" value="CheY-like"/>
    <property type="match status" value="1"/>
</dbReference>
<keyword evidence="2" id="KW-0805">Transcription regulation</keyword>
<evidence type="ECO:0000313" key="9">
    <source>
        <dbReference type="Proteomes" id="UP000562984"/>
    </source>
</evidence>
<feature type="domain" description="Response regulatory" evidence="7">
    <location>
        <begin position="2"/>
        <end position="122"/>
    </location>
</feature>
<evidence type="ECO:0000256" key="1">
    <source>
        <dbReference type="ARBA" id="ARBA00022553"/>
    </source>
</evidence>
<dbReference type="GO" id="GO:0006355">
    <property type="term" value="P:regulation of DNA-templated transcription"/>
    <property type="evidence" value="ECO:0007669"/>
    <property type="project" value="InterPro"/>
</dbReference>
<evidence type="ECO:0000256" key="3">
    <source>
        <dbReference type="ARBA" id="ARBA00023125"/>
    </source>
</evidence>
<feature type="domain" description="HTH luxR-type" evidence="6">
    <location>
        <begin position="144"/>
        <end position="214"/>
    </location>
</feature>
<dbReference type="InterPro" id="IPR001789">
    <property type="entry name" value="Sig_transdc_resp-reg_receiver"/>
</dbReference>
<dbReference type="AlphaFoldDB" id="A0A849AEX4"/>
<dbReference type="GO" id="GO:0003677">
    <property type="term" value="F:DNA binding"/>
    <property type="evidence" value="ECO:0007669"/>
    <property type="project" value="UniProtKB-KW"/>
</dbReference>
<dbReference type="SUPFAM" id="SSF46894">
    <property type="entry name" value="C-terminal effector domain of the bipartite response regulators"/>
    <property type="match status" value="1"/>
</dbReference>
<comment type="caution">
    <text evidence="8">The sequence shown here is derived from an EMBL/GenBank/DDBJ whole genome shotgun (WGS) entry which is preliminary data.</text>
</comment>
<dbReference type="CDD" id="cd17535">
    <property type="entry name" value="REC_NarL-like"/>
    <property type="match status" value="1"/>
</dbReference>